<keyword evidence="4" id="KW-1185">Reference proteome</keyword>
<proteinExistence type="predicted"/>
<dbReference type="EMBL" id="JMIU01000004">
    <property type="protein sequence ID" value="KDN94599.1"/>
    <property type="molecule type" value="Genomic_DNA"/>
</dbReference>
<dbReference type="InterPro" id="IPR023346">
    <property type="entry name" value="Lysozyme-like_dom_sf"/>
</dbReference>
<comment type="caution">
    <text evidence="3">The sequence shown here is derived from an EMBL/GenBank/DDBJ whole genome shotgun (WGS) entry which is preliminary data.</text>
</comment>
<feature type="domain" description="Transglycosylase SLT" evidence="2">
    <location>
        <begin position="9"/>
        <end position="192"/>
    </location>
</feature>
<feature type="chain" id="PRO_5001632461" description="Transglycosylase SLT domain-containing protein" evidence="1">
    <location>
        <begin position="23"/>
        <end position="219"/>
    </location>
</feature>
<dbReference type="Proteomes" id="UP000027341">
    <property type="component" value="Unassembled WGS sequence"/>
</dbReference>
<reference evidence="3 4" key="1">
    <citation type="submission" date="2014-04" db="EMBL/GenBank/DDBJ databases">
        <title>Draft genome sequence of Hydrogenovibrio marinus MH-110, a model organism for aerobic H2 metabolism.</title>
        <authorList>
            <person name="Cha H.J."/>
            <person name="Jo B.H."/>
            <person name="Hwang B.H."/>
        </authorList>
    </citation>
    <scope>NUCLEOTIDE SEQUENCE [LARGE SCALE GENOMIC DNA]</scope>
    <source>
        <strain evidence="3 4">MH-110</strain>
    </source>
</reference>
<keyword evidence="1" id="KW-0732">Signal</keyword>
<feature type="signal peptide" evidence="1">
    <location>
        <begin position="1"/>
        <end position="22"/>
    </location>
</feature>
<dbReference type="AlphaFoldDB" id="A0A066ZQQ8"/>
<dbReference type="InterPro" id="IPR045795">
    <property type="entry name" value="SLT_4"/>
</dbReference>
<accession>A0A066ZQQ8</accession>
<sequence>MNTALKTALLLTFFILVSSCTTNPPKQTHDNICHIYGYDSDWEGAAKASSKRWGIPEYILMAFIYQESRFKDDAQPKREYALGIIPLPRDSSAYGYSQAQDPAWYEYQKSTGNRFAKRTNVEDSLDFIGWYNYQSHIKNRIRRDDAYRLYLAYHEGQGGYSRKTYLKKKWLLHVATKVKNRAELYKKQLIACHKIPPEKVIKKSTPKNKGKCNAPWPYC</sequence>
<dbReference type="PROSITE" id="PS51257">
    <property type="entry name" value="PROKAR_LIPOPROTEIN"/>
    <property type="match status" value="1"/>
</dbReference>
<dbReference type="Pfam" id="PF19489">
    <property type="entry name" value="SLT_4"/>
    <property type="match status" value="1"/>
</dbReference>
<evidence type="ECO:0000259" key="2">
    <source>
        <dbReference type="Pfam" id="PF19489"/>
    </source>
</evidence>
<dbReference type="SUPFAM" id="SSF53955">
    <property type="entry name" value="Lysozyme-like"/>
    <property type="match status" value="1"/>
</dbReference>
<protein>
    <recommendedName>
        <fullName evidence="2">Transglycosylase SLT domain-containing protein</fullName>
    </recommendedName>
</protein>
<evidence type="ECO:0000313" key="4">
    <source>
        <dbReference type="Proteomes" id="UP000027341"/>
    </source>
</evidence>
<dbReference type="Gene3D" id="1.10.530.10">
    <property type="match status" value="1"/>
</dbReference>
<evidence type="ECO:0000256" key="1">
    <source>
        <dbReference type="SAM" id="SignalP"/>
    </source>
</evidence>
<dbReference type="RefSeq" id="WP_035629807.1">
    <property type="nucleotide sequence ID" value="NZ_AP020335.1"/>
</dbReference>
<name>A0A066ZQQ8_HYDMR</name>
<evidence type="ECO:0000313" key="3">
    <source>
        <dbReference type="EMBL" id="KDN94599.1"/>
    </source>
</evidence>
<gene>
    <name evidence="3" type="ORF">EI16_12695</name>
</gene>
<organism evidence="3 4">
    <name type="scientific">Hydrogenovibrio marinus</name>
    <dbReference type="NCBI Taxonomy" id="28885"/>
    <lineage>
        <taxon>Bacteria</taxon>
        <taxon>Pseudomonadati</taxon>
        <taxon>Pseudomonadota</taxon>
        <taxon>Gammaproteobacteria</taxon>
        <taxon>Thiotrichales</taxon>
        <taxon>Piscirickettsiaceae</taxon>
        <taxon>Hydrogenovibrio</taxon>
    </lineage>
</organism>